<gene>
    <name evidence="9" type="ORF">WMO26_04700</name>
</gene>
<dbReference type="Gene3D" id="3.40.50.300">
    <property type="entry name" value="P-loop containing nucleotide triphosphate hydrolases"/>
    <property type="match status" value="2"/>
</dbReference>
<comment type="similarity">
    <text evidence="2">Belongs to the VirD4/TraG family.</text>
</comment>
<keyword evidence="5 8" id="KW-1133">Transmembrane helix</keyword>
<keyword evidence="6 8" id="KW-0472">Membrane</keyword>
<evidence type="ECO:0000256" key="8">
    <source>
        <dbReference type="SAM" id="Phobius"/>
    </source>
</evidence>
<dbReference type="NCBIfam" id="NF045973">
    <property type="entry name" value="conju_CD1115"/>
    <property type="match status" value="1"/>
</dbReference>
<feature type="compositionally biased region" description="Basic residues" evidence="7">
    <location>
        <begin position="543"/>
        <end position="552"/>
    </location>
</feature>
<dbReference type="SUPFAM" id="SSF52540">
    <property type="entry name" value="P-loop containing nucleoside triphosphate hydrolases"/>
    <property type="match status" value="1"/>
</dbReference>
<keyword evidence="10" id="KW-1185">Reference proteome</keyword>
<dbReference type="InterPro" id="IPR003688">
    <property type="entry name" value="TraG/VirD4"/>
</dbReference>
<keyword evidence="3" id="KW-1003">Cell membrane</keyword>
<dbReference type="CDD" id="cd01127">
    <property type="entry name" value="TrwB_TraG_TraD_VirD4"/>
    <property type="match status" value="1"/>
</dbReference>
<evidence type="ECO:0000313" key="9">
    <source>
        <dbReference type="EMBL" id="MEQ2440120.1"/>
    </source>
</evidence>
<sequence length="577" mass="64386">MPTFSLSACLAAMFSFPYGIIGVLICAGVLALLIVMVMRMGYGDTGEYDKERNFIYSKKGTYGTSGFMSEKEAEEVLDLTSSLKKHTGAILGTLNGKYVCVPEESRLNRNIAVYGASGSMKTRAYCINRILQAAAQGESLIICDPKSELYETTSQYLREQGYTVRVFNLVSPENSDAWACLSEIEGDELMAQLFCDVIIKNTGDERGDHFWDSAETNLLKALVLYVERGYPEGRKTMEEVYKLLTHTAEQELKNLFDLLPSSHPAKAPFAIFRQASDTVRSGVIIGLGSRLQVFQNKKICNMTGFDEIDLELPGQKPCAYYVVNSDQDSTFDFLSSLFLSFCFIKLVRYADKNCPGGKLPVPVHVLGEELTACGVIPDLSRKISVIRSRNISMSCVFQNLAGLQNRYPQNQWQEILGNSDIQYFLGCSDPLTAEYISERSGEVSVHVQSKAKQLGTWRVSNYTPEYRETSGVGRRRLLTMDEVLRLPVSQALVIIRGRKILKVDKLDYTLHPEASKLHPCKASAHVPEWGKSQRKEVDAPQPKQKKRAVRKPKPPDAQKSQPGVVPATKDDIMSSEH</sequence>
<comment type="subcellular location">
    <subcellularLocation>
        <location evidence="1">Cell membrane</location>
        <topology evidence="1">Multi-pass membrane protein</topology>
    </subcellularLocation>
</comment>
<evidence type="ECO:0000256" key="1">
    <source>
        <dbReference type="ARBA" id="ARBA00004651"/>
    </source>
</evidence>
<evidence type="ECO:0000313" key="10">
    <source>
        <dbReference type="Proteomes" id="UP001489509"/>
    </source>
</evidence>
<keyword evidence="4 8" id="KW-0812">Transmembrane</keyword>
<feature type="transmembrane region" description="Helical" evidence="8">
    <location>
        <begin position="20"/>
        <end position="42"/>
    </location>
</feature>
<protein>
    <submittedName>
        <fullName evidence="9">Type IV secretory system conjugative DNA transfer family protein</fullName>
    </submittedName>
</protein>
<evidence type="ECO:0000256" key="6">
    <source>
        <dbReference type="ARBA" id="ARBA00023136"/>
    </source>
</evidence>
<dbReference type="Pfam" id="PF02534">
    <property type="entry name" value="T4SS-DNA_transf"/>
    <property type="match status" value="1"/>
</dbReference>
<name>A0ABV1DYJ4_9FIRM</name>
<comment type="caution">
    <text evidence="9">The sequence shown here is derived from an EMBL/GenBank/DDBJ whole genome shotgun (WGS) entry which is preliminary data.</text>
</comment>
<evidence type="ECO:0000256" key="7">
    <source>
        <dbReference type="SAM" id="MobiDB-lite"/>
    </source>
</evidence>
<evidence type="ECO:0000256" key="4">
    <source>
        <dbReference type="ARBA" id="ARBA00022692"/>
    </source>
</evidence>
<dbReference type="PANTHER" id="PTHR37937">
    <property type="entry name" value="CONJUGATIVE TRANSFER: DNA TRANSPORT"/>
    <property type="match status" value="1"/>
</dbReference>
<dbReference type="Proteomes" id="UP001489509">
    <property type="component" value="Unassembled WGS sequence"/>
</dbReference>
<dbReference type="PANTHER" id="PTHR37937:SF1">
    <property type="entry name" value="CONJUGATIVE TRANSFER: DNA TRANSPORT"/>
    <property type="match status" value="1"/>
</dbReference>
<proteinExistence type="inferred from homology"/>
<evidence type="ECO:0000256" key="3">
    <source>
        <dbReference type="ARBA" id="ARBA00022475"/>
    </source>
</evidence>
<dbReference type="EMBL" id="JBBMFD010000005">
    <property type="protein sequence ID" value="MEQ2440120.1"/>
    <property type="molecule type" value="Genomic_DNA"/>
</dbReference>
<reference evidence="9 10" key="1">
    <citation type="submission" date="2024-03" db="EMBL/GenBank/DDBJ databases">
        <title>Human intestinal bacterial collection.</title>
        <authorList>
            <person name="Pauvert C."/>
            <person name="Hitch T.C.A."/>
            <person name="Clavel T."/>
        </authorList>
    </citation>
    <scope>NUCLEOTIDE SEQUENCE [LARGE SCALE GENOMIC DNA]</scope>
    <source>
        <strain evidence="9 10">CLA-JM-H44</strain>
    </source>
</reference>
<feature type="compositionally biased region" description="Basic and acidic residues" evidence="7">
    <location>
        <begin position="568"/>
        <end position="577"/>
    </location>
</feature>
<feature type="region of interest" description="Disordered" evidence="7">
    <location>
        <begin position="519"/>
        <end position="577"/>
    </location>
</feature>
<accession>A0ABV1DYJ4</accession>
<organism evidence="9 10">
    <name type="scientific">Solibaculum intestinale</name>
    <dbReference type="NCBI Taxonomy" id="3133165"/>
    <lineage>
        <taxon>Bacteria</taxon>
        <taxon>Bacillati</taxon>
        <taxon>Bacillota</taxon>
        <taxon>Clostridia</taxon>
        <taxon>Eubacteriales</taxon>
        <taxon>Oscillospiraceae</taxon>
        <taxon>Solibaculum</taxon>
    </lineage>
</organism>
<dbReference type="InterPro" id="IPR027417">
    <property type="entry name" value="P-loop_NTPase"/>
</dbReference>
<evidence type="ECO:0000256" key="2">
    <source>
        <dbReference type="ARBA" id="ARBA00008806"/>
    </source>
</evidence>
<evidence type="ECO:0000256" key="5">
    <source>
        <dbReference type="ARBA" id="ARBA00022989"/>
    </source>
</evidence>
<dbReference type="InterPro" id="IPR051539">
    <property type="entry name" value="T4SS-coupling_protein"/>
</dbReference>